<protein>
    <recommendedName>
        <fullName evidence="3">Mitochondrial protein</fullName>
    </recommendedName>
</protein>
<organism evidence="1 2">
    <name type="scientific">Spirodela intermedia</name>
    <name type="common">Intermediate duckweed</name>
    <dbReference type="NCBI Taxonomy" id="51605"/>
    <lineage>
        <taxon>Eukaryota</taxon>
        <taxon>Viridiplantae</taxon>
        <taxon>Streptophyta</taxon>
        <taxon>Embryophyta</taxon>
        <taxon>Tracheophyta</taxon>
        <taxon>Spermatophyta</taxon>
        <taxon>Magnoliopsida</taxon>
        <taxon>Liliopsida</taxon>
        <taxon>Araceae</taxon>
        <taxon>Lemnoideae</taxon>
        <taxon>Spirodela</taxon>
    </lineage>
</organism>
<accession>A0ABN7EDW0</accession>
<reference evidence="2" key="1">
    <citation type="journal article" date="2020" name="Sci. Rep.">
        <title>Chromosome-scale genome assembly for the duckweed Spirodela intermedia, integrating cytogenetic maps, PacBio and Oxford Nanopore libraries.</title>
        <authorList>
            <person name="Hoang P.T.N."/>
            <person name="Fiebig A."/>
            <person name="Novak P."/>
            <person name="Macas J."/>
            <person name="Cao H.X."/>
            <person name="Stepanenko A."/>
            <person name="Chen G."/>
            <person name="Borisjuk N."/>
            <person name="Scholz U."/>
            <person name="Schubert I."/>
        </authorList>
    </citation>
    <scope>NUCLEOTIDE SEQUENCE [LARGE SCALE GENOMIC DNA]</scope>
</reference>
<proteinExistence type="predicted"/>
<evidence type="ECO:0008006" key="3">
    <source>
        <dbReference type="Google" id="ProtNLM"/>
    </source>
</evidence>
<name>A0ABN7EDW0_SPIIN</name>
<comment type="caution">
    <text evidence="1">The sequence shown here is derived from an EMBL/GenBank/DDBJ whole genome shotgun (WGS) entry which is preliminary data.</text>
</comment>
<gene>
    <name evidence="1" type="ORF">SI7747_UN022180</name>
</gene>
<evidence type="ECO:0000313" key="2">
    <source>
        <dbReference type="Proteomes" id="UP001189122"/>
    </source>
</evidence>
<sequence length="122" mass="13797">MMTPFEMKCNPVSTPLEARFKFSEGSKSQSVDSIKFRSIIGSLRYLIHTRPDLTYSLGYLSRCMEAPTTEHLATLKRILRYVKDTINLGVDSDHAGDSTDCKSTTRVLFFLGSNLISWTSHK</sequence>
<dbReference type="Proteomes" id="UP001189122">
    <property type="component" value="Unassembled WGS sequence"/>
</dbReference>
<evidence type="ECO:0000313" key="1">
    <source>
        <dbReference type="EMBL" id="CAA6675838.1"/>
    </source>
</evidence>
<dbReference type="PANTHER" id="PTHR11439">
    <property type="entry name" value="GAG-POL-RELATED RETROTRANSPOSON"/>
    <property type="match status" value="1"/>
</dbReference>
<dbReference type="EMBL" id="CACRZD030000413">
    <property type="protein sequence ID" value="CAA6675838.1"/>
    <property type="molecule type" value="Genomic_DNA"/>
</dbReference>
<dbReference type="PANTHER" id="PTHR11439:SF515">
    <property type="entry name" value="GAG-POL POLYPROTEIN"/>
    <property type="match status" value="1"/>
</dbReference>
<keyword evidence="2" id="KW-1185">Reference proteome</keyword>